<dbReference type="RefSeq" id="WP_172873354.1">
    <property type="nucleotide sequence ID" value="NZ_JABRWL010000004.1"/>
</dbReference>
<keyword evidence="2" id="KW-1185">Reference proteome</keyword>
<gene>
    <name evidence="1" type="ORF">FOB26_02480</name>
</gene>
<keyword evidence="1" id="KW-0614">Plasmid</keyword>
<reference evidence="1" key="1">
    <citation type="submission" date="2019-07" db="EMBL/GenBank/DDBJ databases">
        <title>FDA dAtabase for Regulatory Grade micrObial Sequences (FDA-ARGOS): Supporting development and validation of Infectious Disease Dx tests.</title>
        <authorList>
            <person name="Bachman M."/>
            <person name="Young C."/>
            <person name="Tallon L."/>
            <person name="Sadzewicz L."/>
            <person name="Vavikolanu K."/>
            <person name="Mehta A."/>
            <person name="Aluvathingal J."/>
            <person name="Nadendla S."/>
            <person name="Nandy P."/>
            <person name="Geyer C."/>
            <person name="Yan Y."/>
            <person name="Sichtig H."/>
        </authorList>
    </citation>
    <scope>NUCLEOTIDE SEQUENCE</scope>
    <source>
        <strain evidence="1">FDAARGOS_618</strain>
        <plasmid evidence="1">unnamed3</plasmid>
    </source>
</reference>
<comment type="caution">
    <text evidence="1">The sequence shown here is derived from an EMBL/GenBank/DDBJ whole genome shotgun (WGS) entry which is preliminary data.</text>
</comment>
<dbReference type="Proteomes" id="UP001155820">
    <property type="component" value="Unassembled WGS sequence"/>
</dbReference>
<sequence>MTIWPSPPALDEIRRRQAEEDMASILRGEYAELPLSRLSILLDHELVMMVSPVMKAGCSSPGGTVIGLNWTEKGADFMGQTLPPYS</sequence>
<proteinExistence type="predicted"/>
<protein>
    <submittedName>
        <fullName evidence="1">Uncharacterized protein</fullName>
    </submittedName>
</protein>
<organism evidence="1 2">
    <name type="scientific">Agrobacterium pusense</name>
    <dbReference type="NCBI Taxonomy" id="648995"/>
    <lineage>
        <taxon>Bacteria</taxon>
        <taxon>Pseudomonadati</taxon>
        <taxon>Pseudomonadota</taxon>
        <taxon>Alphaproteobacteria</taxon>
        <taxon>Hyphomicrobiales</taxon>
        <taxon>Rhizobiaceae</taxon>
        <taxon>Rhizobium/Agrobacterium group</taxon>
        <taxon>Agrobacterium</taxon>
    </lineage>
</organism>
<dbReference type="AlphaFoldDB" id="A0AA44EGF3"/>
<dbReference type="EMBL" id="JABRWM010000003">
    <property type="protein sequence ID" value="NRF18018.1"/>
    <property type="molecule type" value="Genomic_DNA"/>
</dbReference>
<evidence type="ECO:0000313" key="1">
    <source>
        <dbReference type="EMBL" id="NRF18018.1"/>
    </source>
</evidence>
<geneLocation type="plasmid" evidence="1">
    <name>unnamed3</name>
</geneLocation>
<name>A0AA44EGF3_9HYPH</name>
<evidence type="ECO:0000313" key="2">
    <source>
        <dbReference type="Proteomes" id="UP001155820"/>
    </source>
</evidence>
<accession>A0AA44EGF3</accession>